<reference evidence="10 11" key="1">
    <citation type="journal article" date="2019" name="Nat. Microbiol.">
        <title>Mediterranean grassland soil C-N compound turnover is dependent on rainfall and depth, and is mediated by genomically divergent microorganisms.</title>
        <authorList>
            <person name="Diamond S."/>
            <person name="Andeer P.F."/>
            <person name="Li Z."/>
            <person name="Crits-Christoph A."/>
            <person name="Burstein D."/>
            <person name="Anantharaman K."/>
            <person name="Lane K.R."/>
            <person name="Thomas B.C."/>
            <person name="Pan C."/>
            <person name="Northen T.R."/>
            <person name="Banfield J.F."/>
        </authorList>
    </citation>
    <scope>NUCLEOTIDE SEQUENCE [LARGE SCALE GENOMIC DNA]</scope>
    <source>
        <strain evidence="10">NP_8</strain>
    </source>
</reference>
<comment type="cofactor">
    <cofactor evidence="8">
        <name>Mn(2+)</name>
        <dbReference type="ChEBI" id="CHEBI:29035"/>
    </cofactor>
    <text evidence="8">Binds 2 manganese ions per subunit.</text>
</comment>
<dbReference type="PROSITE" id="PS00631">
    <property type="entry name" value="CYTOSOL_AP"/>
    <property type="match status" value="1"/>
</dbReference>
<feature type="domain" description="Cytosol aminopeptidase" evidence="9">
    <location>
        <begin position="359"/>
        <end position="366"/>
    </location>
</feature>
<name>A0A537J0T9_9BACT</name>
<comment type="catalytic activity">
    <reaction evidence="1 8">
        <text>Release of an N-terminal amino acid, Xaa-|-Yaa-, in which Xaa is preferably Leu, but may be other amino acids including Pro although not Arg or Lys, and Yaa may be Pro. Amino acid amides and methyl esters are also readily hydrolyzed, but rates on arylamides are exceedingly low.</text>
        <dbReference type="EC" id="3.4.11.1"/>
    </reaction>
</comment>
<dbReference type="InterPro" id="IPR008283">
    <property type="entry name" value="Peptidase_M17_N"/>
</dbReference>
<dbReference type="CDD" id="cd00433">
    <property type="entry name" value="Peptidase_M17"/>
    <property type="match status" value="1"/>
</dbReference>
<feature type="binding site" evidence="8">
    <location>
        <position position="285"/>
    </location>
    <ligand>
        <name>Mn(2+)</name>
        <dbReference type="ChEBI" id="CHEBI:29035"/>
        <label>2</label>
    </ligand>
</feature>
<evidence type="ECO:0000256" key="7">
    <source>
        <dbReference type="ARBA" id="ARBA00049972"/>
    </source>
</evidence>
<feature type="binding site" evidence="8">
    <location>
        <position position="363"/>
    </location>
    <ligand>
        <name>Mn(2+)</name>
        <dbReference type="ChEBI" id="CHEBI:29035"/>
        <label>2</label>
    </ligand>
</feature>
<gene>
    <name evidence="8" type="primary">pepA</name>
    <name evidence="10" type="ORF">E6H05_00670</name>
</gene>
<comment type="catalytic activity">
    <reaction evidence="2 8">
        <text>Release of an N-terminal amino acid, preferentially leucine, but not glutamic or aspartic acids.</text>
        <dbReference type="EC" id="3.4.11.10"/>
    </reaction>
</comment>
<dbReference type="AlphaFoldDB" id="A0A537J0T9"/>
<dbReference type="InterPro" id="IPR043472">
    <property type="entry name" value="Macro_dom-like"/>
</dbReference>
<comment type="function">
    <text evidence="7 8">Presumably involved in the processing and regular turnover of intracellular proteins. Catalyzes the removal of unsubstituted N-terminal amino acids from various peptides.</text>
</comment>
<dbReference type="InterPro" id="IPR000819">
    <property type="entry name" value="Peptidase_M17_C"/>
</dbReference>
<dbReference type="GO" id="GO:0006508">
    <property type="term" value="P:proteolysis"/>
    <property type="evidence" value="ECO:0007669"/>
    <property type="project" value="UniProtKB-KW"/>
</dbReference>
<comment type="subcellular location">
    <subcellularLocation>
        <location evidence="8">Cytoplasm</location>
    </subcellularLocation>
</comment>
<evidence type="ECO:0000313" key="10">
    <source>
        <dbReference type="EMBL" id="TMI77184.1"/>
    </source>
</evidence>
<sequence>MHESRITIRDSFGERCDAVEFAVSLEAPEVFACDAIGVGIFADGGALEGPAARIDKALGGLLSAVLAEEKFEGKPGRTLVVQTHGRIPSRRVIAAGLGPKTTATLDHLRQAAAAVVRQAGQIHAAHAALAATTLGALPVDAITQARVEGAVLGDYRFARYKRDEGGRVSRVTLLGSEPGQHKAIDDGVARGRVFADATVLARDLVNEPPNQLPPVRLAEIAADAARGAGLRCSVLDVEAMKALGMGAILAIGSGSDQPPRTIVLEYAPPKAKRFVALVGKGVCYDSGGINIKTQDLEWMKSDMAGGAAVIATMQALPSLRPAVRVLGVVAAVENVLSGHSVKPGDIVRAMNGKTIEINNTDAEGRVILADALSYAAQQQPDEIIDLATLTGSAMVALGYVAAAVMSNDQPLVQRLLDASHQTGERMWQLPLYEEFLENMRSLVADLRNSGSRYGGAQKGAIFLREFVDGRPWAHIDIAPTAFLETDEGMSPYLPKGATGYGVRTLLTYLSARPEDR</sequence>
<dbReference type="EC" id="3.4.11.10" evidence="8"/>
<dbReference type="EC" id="3.4.11.1" evidence="8"/>
<keyword evidence="8" id="KW-0479">Metal-binding</keyword>
<dbReference type="InterPro" id="IPR023042">
    <property type="entry name" value="Peptidase_M17_leu_NH2_pept"/>
</dbReference>
<evidence type="ECO:0000256" key="4">
    <source>
        <dbReference type="ARBA" id="ARBA00022438"/>
    </source>
</evidence>
<feature type="binding site" evidence="8">
    <location>
        <position position="280"/>
    </location>
    <ligand>
        <name>Mn(2+)</name>
        <dbReference type="ChEBI" id="CHEBI:29035"/>
        <label>2</label>
    </ligand>
</feature>
<dbReference type="Pfam" id="PF02789">
    <property type="entry name" value="Peptidase_M17_N"/>
    <property type="match status" value="1"/>
</dbReference>
<feature type="binding site" evidence="8">
    <location>
        <position position="302"/>
    </location>
    <ligand>
        <name>Mn(2+)</name>
        <dbReference type="ChEBI" id="CHEBI:29035"/>
        <label>2</label>
    </ligand>
</feature>
<dbReference type="SUPFAM" id="SSF52949">
    <property type="entry name" value="Macro domain-like"/>
    <property type="match status" value="1"/>
</dbReference>
<evidence type="ECO:0000256" key="1">
    <source>
        <dbReference type="ARBA" id="ARBA00000135"/>
    </source>
</evidence>
<feature type="active site" evidence="8">
    <location>
        <position position="292"/>
    </location>
</feature>
<dbReference type="InterPro" id="IPR011356">
    <property type="entry name" value="Leucine_aapep/pepB"/>
</dbReference>
<dbReference type="HAMAP" id="MF_00181">
    <property type="entry name" value="Cytosol_peptidase_M17"/>
    <property type="match status" value="1"/>
</dbReference>
<dbReference type="Pfam" id="PF00883">
    <property type="entry name" value="Peptidase_M17"/>
    <property type="match status" value="1"/>
</dbReference>
<feature type="binding site" evidence="8">
    <location>
        <position position="361"/>
    </location>
    <ligand>
        <name>Mn(2+)</name>
        <dbReference type="ChEBI" id="CHEBI:29035"/>
        <label>1</label>
    </ligand>
</feature>
<dbReference type="GO" id="GO:0070006">
    <property type="term" value="F:metalloaminopeptidase activity"/>
    <property type="evidence" value="ECO:0007669"/>
    <property type="project" value="InterPro"/>
</dbReference>
<comment type="caution">
    <text evidence="10">The sequence shown here is derived from an EMBL/GenBank/DDBJ whole genome shotgun (WGS) entry which is preliminary data.</text>
</comment>
<keyword evidence="5 8" id="KW-0645">Protease</keyword>
<comment type="similarity">
    <text evidence="3 8">Belongs to the peptidase M17 family.</text>
</comment>
<dbReference type="Gene3D" id="3.40.220.10">
    <property type="entry name" value="Leucine Aminopeptidase, subunit E, domain 1"/>
    <property type="match status" value="1"/>
</dbReference>
<accession>A0A537J0T9</accession>
<dbReference type="GO" id="GO:0030145">
    <property type="term" value="F:manganese ion binding"/>
    <property type="evidence" value="ECO:0007669"/>
    <property type="project" value="UniProtKB-UniRule"/>
</dbReference>
<evidence type="ECO:0000256" key="6">
    <source>
        <dbReference type="ARBA" id="ARBA00022801"/>
    </source>
</evidence>
<dbReference type="Gene3D" id="3.40.630.10">
    <property type="entry name" value="Zn peptidases"/>
    <property type="match status" value="1"/>
</dbReference>
<evidence type="ECO:0000256" key="2">
    <source>
        <dbReference type="ARBA" id="ARBA00000967"/>
    </source>
</evidence>
<feature type="active site" evidence="8">
    <location>
        <position position="365"/>
    </location>
</feature>
<evidence type="ECO:0000256" key="3">
    <source>
        <dbReference type="ARBA" id="ARBA00009528"/>
    </source>
</evidence>
<proteinExistence type="inferred from homology"/>
<dbReference type="SUPFAM" id="SSF53187">
    <property type="entry name" value="Zn-dependent exopeptidases"/>
    <property type="match status" value="1"/>
</dbReference>
<dbReference type="PRINTS" id="PR00481">
    <property type="entry name" value="LAMNOPPTDASE"/>
</dbReference>
<keyword evidence="4 8" id="KW-0031">Aminopeptidase</keyword>
<feature type="binding site" evidence="8">
    <location>
        <position position="363"/>
    </location>
    <ligand>
        <name>Mn(2+)</name>
        <dbReference type="ChEBI" id="CHEBI:29035"/>
        <label>1</label>
    </ligand>
</feature>
<protein>
    <recommendedName>
        <fullName evidence="8">Probable cytosol aminopeptidase</fullName>
        <ecNumber evidence="8">3.4.11.1</ecNumber>
    </recommendedName>
    <alternativeName>
        <fullName evidence="8">Leucine aminopeptidase</fullName>
        <shortName evidence="8">LAP</shortName>
        <ecNumber evidence="8">3.4.11.10</ecNumber>
    </alternativeName>
    <alternativeName>
        <fullName evidence="8">Leucyl aminopeptidase</fullName>
    </alternativeName>
</protein>
<evidence type="ECO:0000256" key="5">
    <source>
        <dbReference type="ARBA" id="ARBA00022670"/>
    </source>
</evidence>
<dbReference type="PANTHER" id="PTHR11963:SF23">
    <property type="entry name" value="CYTOSOL AMINOPEPTIDASE"/>
    <property type="match status" value="1"/>
</dbReference>
<keyword evidence="6 8" id="KW-0378">Hydrolase</keyword>
<feature type="binding site" evidence="8">
    <location>
        <position position="285"/>
    </location>
    <ligand>
        <name>Mn(2+)</name>
        <dbReference type="ChEBI" id="CHEBI:29035"/>
        <label>1</label>
    </ligand>
</feature>
<organism evidence="10 11">
    <name type="scientific">Candidatus Segetimicrobium genomatis</name>
    <dbReference type="NCBI Taxonomy" id="2569760"/>
    <lineage>
        <taxon>Bacteria</taxon>
        <taxon>Bacillati</taxon>
        <taxon>Candidatus Sysuimicrobiota</taxon>
        <taxon>Candidatus Sysuimicrobiia</taxon>
        <taxon>Candidatus Sysuimicrobiales</taxon>
        <taxon>Candidatus Segetimicrobiaceae</taxon>
        <taxon>Candidatus Segetimicrobium</taxon>
    </lineage>
</organism>
<evidence type="ECO:0000259" key="9">
    <source>
        <dbReference type="PROSITE" id="PS00631"/>
    </source>
</evidence>
<keyword evidence="8" id="KW-0963">Cytoplasm</keyword>
<dbReference type="NCBIfam" id="NF002073">
    <property type="entry name" value="PRK00913.1-2"/>
    <property type="match status" value="1"/>
</dbReference>
<dbReference type="GO" id="GO:0005737">
    <property type="term" value="C:cytoplasm"/>
    <property type="evidence" value="ECO:0007669"/>
    <property type="project" value="UniProtKB-SubCell"/>
</dbReference>
<dbReference type="EMBL" id="VBAP01000005">
    <property type="protein sequence ID" value="TMI77184.1"/>
    <property type="molecule type" value="Genomic_DNA"/>
</dbReference>
<dbReference type="PANTHER" id="PTHR11963">
    <property type="entry name" value="LEUCINE AMINOPEPTIDASE-RELATED"/>
    <property type="match status" value="1"/>
</dbReference>
<evidence type="ECO:0000313" key="11">
    <source>
        <dbReference type="Proteomes" id="UP000318834"/>
    </source>
</evidence>
<keyword evidence="8" id="KW-0464">Manganese</keyword>
<dbReference type="Proteomes" id="UP000318834">
    <property type="component" value="Unassembled WGS sequence"/>
</dbReference>
<evidence type="ECO:0000256" key="8">
    <source>
        <dbReference type="HAMAP-Rule" id="MF_00181"/>
    </source>
</evidence>